<evidence type="ECO:0000259" key="1">
    <source>
        <dbReference type="Pfam" id="PF00535"/>
    </source>
</evidence>
<dbReference type="Pfam" id="PF00535">
    <property type="entry name" value="Glycos_transf_2"/>
    <property type="match status" value="1"/>
</dbReference>
<evidence type="ECO:0000313" key="3">
    <source>
        <dbReference type="EMBL" id="MSC33356.1"/>
    </source>
</evidence>
<feature type="domain" description="Glycosyltransferase 2-like" evidence="1">
    <location>
        <begin position="23"/>
        <end position="126"/>
    </location>
</feature>
<evidence type="ECO:0000313" key="4">
    <source>
        <dbReference type="Proteomes" id="UP000433575"/>
    </source>
</evidence>
<sequence length="336" mass="39096">MKINNKNEFYGEWVQMMVTIGECIPTYQRGNITKESIKHIYENNKVLFDAGICHFYISDDCSKDDTFSILSNLNKEINCITIQKTECNLGFEGNNGRCIQMCEKDYAWLLGDDDTINVSIIELIEVLGNQEFFPDFIIIGKNRSIKEKIYDKKEEAIITLLYESTWMSGLLFKSTVIRQLNFTRYAEGKFPHAGAIFEYFGNNKSSIQYIYGPNWSSILRPGKVSYNGRILEVYARGWTNLVMGLPLCWDYQLKLKLLHMRGERGRDMLSNLILLSLRSQGQLDILKLKEYYPYIKLYNCSPYFVLYLISIMPKKPLKFLRKCYAKINGIVLMEQG</sequence>
<evidence type="ECO:0000313" key="2">
    <source>
        <dbReference type="EMBL" id="MSA89601.1"/>
    </source>
</evidence>
<keyword evidence="5" id="KW-1185">Reference proteome</keyword>
<dbReference type="GO" id="GO:0016740">
    <property type="term" value="F:transferase activity"/>
    <property type="evidence" value="ECO:0007669"/>
    <property type="project" value="UniProtKB-KW"/>
</dbReference>
<gene>
    <name evidence="3" type="ORF">GKD88_09510</name>
    <name evidence="2" type="ORF">GKE08_09710</name>
</gene>
<dbReference type="Gene3D" id="3.90.550.10">
    <property type="entry name" value="Spore Coat Polysaccharide Biosynthesis Protein SpsA, Chain A"/>
    <property type="match status" value="1"/>
</dbReference>
<comment type="caution">
    <text evidence="2">The sequence shown here is derived from an EMBL/GenBank/DDBJ whole genome shotgun (WGS) entry which is preliminary data.</text>
</comment>
<name>A0A6N7S6T3_9FIRM</name>
<evidence type="ECO:0000313" key="5">
    <source>
        <dbReference type="Proteomes" id="UP000480929"/>
    </source>
</evidence>
<dbReference type="AlphaFoldDB" id="A0A6N7S6T3"/>
<dbReference type="Proteomes" id="UP000480929">
    <property type="component" value="Unassembled WGS sequence"/>
</dbReference>
<dbReference type="InterPro" id="IPR001173">
    <property type="entry name" value="Glyco_trans_2-like"/>
</dbReference>
<accession>A0A6N7S6T3</accession>
<reference evidence="4 5" key="1">
    <citation type="journal article" date="2019" name="Nat. Med.">
        <title>A library of human gut bacterial isolates paired with longitudinal multiomics data enables mechanistic microbiome research.</title>
        <authorList>
            <person name="Poyet M."/>
            <person name="Groussin M."/>
            <person name="Gibbons S.M."/>
            <person name="Avila-Pacheco J."/>
            <person name="Jiang X."/>
            <person name="Kearney S.M."/>
            <person name="Perrotta A.R."/>
            <person name="Berdy B."/>
            <person name="Zhao S."/>
            <person name="Lieberman T.D."/>
            <person name="Swanson P.K."/>
            <person name="Smith M."/>
            <person name="Roesemann S."/>
            <person name="Alexander J.E."/>
            <person name="Rich S.A."/>
            <person name="Livny J."/>
            <person name="Vlamakis H."/>
            <person name="Clish C."/>
            <person name="Bullock K."/>
            <person name="Deik A."/>
            <person name="Scott J."/>
            <person name="Pierce K.A."/>
            <person name="Xavier R.J."/>
            <person name="Alm E.J."/>
        </authorList>
    </citation>
    <scope>NUCLEOTIDE SEQUENCE [LARGE SCALE GENOMIC DNA]</scope>
    <source>
        <strain evidence="2 4">BIOML-A4</strain>
        <strain evidence="3 5">BIOML-A5</strain>
    </source>
</reference>
<dbReference type="InterPro" id="IPR029044">
    <property type="entry name" value="Nucleotide-diphossugar_trans"/>
</dbReference>
<protein>
    <submittedName>
        <fullName evidence="2">Glycosyltransferase</fullName>
    </submittedName>
</protein>
<keyword evidence="2" id="KW-0808">Transferase</keyword>
<organism evidence="2 4">
    <name type="scientific">Holdemania massiliensis</name>
    <dbReference type="NCBI Taxonomy" id="1468449"/>
    <lineage>
        <taxon>Bacteria</taxon>
        <taxon>Bacillati</taxon>
        <taxon>Bacillota</taxon>
        <taxon>Erysipelotrichia</taxon>
        <taxon>Erysipelotrichales</taxon>
        <taxon>Erysipelotrichaceae</taxon>
        <taxon>Holdemania</taxon>
    </lineage>
</organism>
<dbReference type="Proteomes" id="UP000433575">
    <property type="component" value="Unassembled WGS sequence"/>
</dbReference>
<dbReference type="OrthoDB" id="9785185at2"/>
<dbReference type="EMBL" id="WKPI01000015">
    <property type="protein sequence ID" value="MSC33356.1"/>
    <property type="molecule type" value="Genomic_DNA"/>
</dbReference>
<dbReference type="EMBL" id="WKPJ01000013">
    <property type="protein sequence ID" value="MSA89601.1"/>
    <property type="molecule type" value="Genomic_DNA"/>
</dbReference>
<dbReference type="SUPFAM" id="SSF53448">
    <property type="entry name" value="Nucleotide-diphospho-sugar transferases"/>
    <property type="match status" value="1"/>
</dbReference>
<dbReference type="RefSeq" id="WP_154238854.1">
    <property type="nucleotide sequence ID" value="NZ_WKPK01000015.1"/>
</dbReference>
<proteinExistence type="predicted"/>